<proteinExistence type="predicted"/>
<dbReference type="PROSITE" id="PS50158">
    <property type="entry name" value="ZF_CCHC"/>
    <property type="match status" value="1"/>
</dbReference>
<evidence type="ECO:0000256" key="1">
    <source>
        <dbReference type="PROSITE-ProRule" id="PRU00047"/>
    </source>
</evidence>
<dbReference type="AlphaFoldDB" id="A7SYA8"/>
<dbReference type="PhylomeDB" id="A7SYA8"/>
<dbReference type="eggNOG" id="KOG0107">
    <property type="taxonomic scope" value="Eukaryota"/>
</dbReference>
<dbReference type="Proteomes" id="UP000001593">
    <property type="component" value="Unassembled WGS sequence"/>
</dbReference>
<feature type="region of interest" description="Disordered" evidence="3">
    <location>
        <begin position="103"/>
        <end position="137"/>
    </location>
</feature>
<dbReference type="STRING" id="45351.A7SYA8"/>
<keyword evidence="1" id="KW-0479">Metal-binding</keyword>
<feature type="domain" description="RRM" evidence="4">
    <location>
        <begin position="2"/>
        <end position="75"/>
    </location>
</feature>
<keyword evidence="1" id="KW-0863">Zinc-finger</keyword>
<dbReference type="SUPFAM" id="SSF54928">
    <property type="entry name" value="RNA-binding domain, RBD"/>
    <property type="match status" value="1"/>
</dbReference>
<dbReference type="PROSITE" id="PS50102">
    <property type="entry name" value="RRM"/>
    <property type="match status" value="1"/>
</dbReference>
<dbReference type="InterPro" id="IPR012677">
    <property type="entry name" value="Nucleotide-bd_a/b_plait_sf"/>
</dbReference>
<feature type="domain" description="CCHC-type" evidence="5">
    <location>
        <begin position="88"/>
        <end position="104"/>
    </location>
</feature>
<dbReference type="Gene3D" id="3.30.70.330">
    <property type="match status" value="1"/>
</dbReference>
<evidence type="ECO:0000256" key="3">
    <source>
        <dbReference type="SAM" id="MobiDB-lite"/>
    </source>
</evidence>
<dbReference type="EMBL" id="DS469916">
    <property type="protein sequence ID" value="EDO31305.1"/>
    <property type="molecule type" value="Genomic_DNA"/>
</dbReference>
<evidence type="ECO:0000259" key="5">
    <source>
        <dbReference type="PROSITE" id="PS50158"/>
    </source>
</evidence>
<organism evidence="6 7">
    <name type="scientific">Nematostella vectensis</name>
    <name type="common">Starlet sea anemone</name>
    <dbReference type="NCBI Taxonomy" id="45351"/>
    <lineage>
        <taxon>Eukaryota</taxon>
        <taxon>Metazoa</taxon>
        <taxon>Cnidaria</taxon>
        <taxon>Anthozoa</taxon>
        <taxon>Hexacorallia</taxon>
        <taxon>Actiniaria</taxon>
        <taxon>Edwardsiidae</taxon>
        <taxon>Nematostella</taxon>
    </lineage>
</organism>
<dbReference type="InterPro" id="IPR050907">
    <property type="entry name" value="SRSF"/>
</dbReference>
<keyword evidence="2" id="KW-0694">RNA-binding</keyword>
<dbReference type="FunFam" id="4.10.60.10:FF:000181">
    <property type="entry name" value="Predicted protein"/>
    <property type="match status" value="1"/>
</dbReference>
<dbReference type="InterPro" id="IPR000504">
    <property type="entry name" value="RRM_dom"/>
</dbReference>
<protein>
    <recommendedName>
        <fullName evidence="8">Splicing factor, arginine/serine-rich 7</fullName>
    </recommendedName>
</protein>
<evidence type="ECO:0000313" key="7">
    <source>
        <dbReference type="Proteomes" id="UP000001593"/>
    </source>
</evidence>
<dbReference type="Gene3D" id="4.10.60.10">
    <property type="entry name" value="Zinc finger, CCHC-type"/>
    <property type="match status" value="1"/>
</dbReference>
<dbReference type="InParanoid" id="A7SYA8"/>
<dbReference type="HOGENOM" id="CLU_012062_20_1_1"/>
<evidence type="ECO:0000256" key="2">
    <source>
        <dbReference type="PROSITE-ProRule" id="PRU00176"/>
    </source>
</evidence>
<dbReference type="OMA" id="HYARNCQ"/>
<dbReference type="Pfam" id="PF00098">
    <property type="entry name" value="zf-CCHC"/>
    <property type="match status" value="1"/>
</dbReference>
<dbReference type="Pfam" id="PF00076">
    <property type="entry name" value="RRM_1"/>
    <property type="match status" value="1"/>
</dbReference>
<accession>A7SYA8</accession>
<evidence type="ECO:0008006" key="8">
    <source>
        <dbReference type="Google" id="ProtNLM"/>
    </source>
</evidence>
<dbReference type="GO" id="GO:0016607">
    <property type="term" value="C:nuclear speck"/>
    <property type="evidence" value="ECO:0000318"/>
    <property type="project" value="GO_Central"/>
</dbReference>
<dbReference type="GO" id="GO:0000381">
    <property type="term" value="P:regulation of alternative mRNA splicing, via spliceosome"/>
    <property type="evidence" value="ECO:0000318"/>
    <property type="project" value="GO_Central"/>
</dbReference>
<dbReference type="SMART" id="SM00360">
    <property type="entry name" value="RRM"/>
    <property type="match status" value="1"/>
</dbReference>
<sequence>MSRVYIGNIGDNASKREIEREFETFGPLRDVWVARNPPGFAFCVFEDRRDAEDAVRELDGRYICGQRARVELAKGPSRGRPRQASNEKCYECGRVGHFARDCTRRRYGGGRNGNEGTRDRSQSRSPTPAKADPQHDD</sequence>
<dbReference type="FunFam" id="3.30.70.330:FF:001074">
    <property type="entry name" value="Splicing factor, arginine/serine-rich 7"/>
    <property type="match status" value="1"/>
</dbReference>
<gene>
    <name evidence="6" type="ORF">NEMVEDRAFT_v1g137721</name>
</gene>
<dbReference type="GO" id="GO:0003729">
    <property type="term" value="F:mRNA binding"/>
    <property type="evidence" value="ECO:0000318"/>
    <property type="project" value="GO_Central"/>
</dbReference>
<dbReference type="GO" id="GO:0008270">
    <property type="term" value="F:zinc ion binding"/>
    <property type="evidence" value="ECO:0007669"/>
    <property type="project" value="UniProtKB-KW"/>
</dbReference>
<dbReference type="InterPro" id="IPR001878">
    <property type="entry name" value="Znf_CCHC"/>
</dbReference>
<dbReference type="CDD" id="cd12373">
    <property type="entry name" value="RRM_SRSF3_like"/>
    <property type="match status" value="1"/>
</dbReference>
<evidence type="ECO:0000259" key="4">
    <source>
        <dbReference type="PROSITE" id="PS50102"/>
    </source>
</evidence>
<keyword evidence="1" id="KW-0862">Zinc</keyword>
<name>A7SYA8_NEMVE</name>
<dbReference type="InterPro" id="IPR035979">
    <property type="entry name" value="RBD_domain_sf"/>
</dbReference>
<reference evidence="6 7" key="1">
    <citation type="journal article" date="2007" name="Science">
        <title>Sea anemone genome reveals ancestral eumetazoan gene repertoire and genomic organization.</title>
        <authorList>
            <person name="Putnam N.H."/>
            <person name="Srivastava M."/>
            <person name="Hellsten U."/>
            <person name="Dirks B."/>
            <person name="Chapman J."/>
            <person name="Salamov A."/>
            <person name="Terry A."/>
            <person name="Shapiro H."/>
            <person name="Lindquist E."/>
            <person name="Kapitonov V.V."/>
            <person name="Jurka J."/>
            <person name="Genikhovich G."/>
            <person name="Grigoriev I.V."/>
            <person name="Lucas S.M."/>
            <person name="Steele R.E."/>
            <person name="Finnerty J.R."/>
            <person name="Technau U."/>
            <person name="Martindale M.Q."/>
            <person name="Rokhsar D.S."/>
        </authorList>
    </citation>
    <scope>NUCLEOTIDE SEQUENCE [LARGE SCALE GENOMIC DNA]</scope>
    <source>
        <strain evidence="7">CH2 X CH6</strain>
    </source>
</reference>
<dbReference type="PANTHER" id="PTHR23147">
    <property type="entry name" value="SERINE/ARGININE RICH SPLICING FACTOR"/>
    <property type="match status" value="1"/>
</dbReference>
<evidence type="ECO:0000313" key="6">
    <source>
        <dbReference type="EMBL" id="EDO31305.1"/>
    </source>
</evidence>
<dbReference type="SMART" id="SM00343">
    <property type="entry name" value="ZnF_C2HC"/>
    <property type="match status" value="1"/>
</dbReference>
<keyword evidence="7" id="KW-1185">Reference proteome</keyword>